<dbReference type="OrthoDB" id="9794717at2"/>
<dbReference type="KEGG" id="vte:BHY08_05135"/>
<dbReference type="PANTHER" id="PTHR35527:SF2">
    <property type="entry name" value="HYDROLASE"/>
    <property type="match status" value="1"/>
</dbReference>
<accession>A0A1J0A5R1</accession>
<reference evidence="4 5" key="1">
    <citation type="submission" date="2016-09" db="EMBL/GenBank/DDBJ databases">
        <title>Vagococcus teuberi sp. nov., isolated from the Malian artisanal sour milk fene.</title>
        <authorList>
            <person name="Wullschleger S."/>
            <person name="Seifert C."/>
            <person name="Baumgartner S."/>
            <person name="Lacroix C."/>
            <person name="Bonfoh B."/>
            <person name="Stevens M.J."/>
            <person name="Meile L."/>
        </authorList>
    </citation>
    <scope>NUCLEOTIDE SEQUENCE [LARGE SCALE GENOMIC DNA]</scope>
    <source>
        <strain evidence="4 5">DSM 21459</strain>
    </source>
</reference>
<dbReference type="Gene3D" id="3.60.60.10">
    <property type="entry name" value="Penicillin V Acylase, Chain A"/>
    <property type="match status" value="1"/>
</dbReference>
<dbReference type="Pfam" id="PF02275">
    <property type="entry name" value="CBAH"/>
    <property type="match status" value="1"/>
</dbReference>
<keyword evidence="2" id="KW-0378">Hydrolase</keyword>
<keyword evidence="5" id="KW-1185">Reference proteome</keyword>
<dbReference type="InterPro" id="IPR052193">
    <property type="entry name" value="Peptidase_C59"/>
</dbReference>
<name>A0A1J0A5R1_9ENTE</name>
<sequence>MCTSITLQSEDKINFLARTMDFGFELNGLPIVIPRNYASTFHFEGTSKTTYAFVGTGQKIGRDYMFADGVNEKGLAIAELYYLNEASYQTSPVEGKINLTQDEFLTWVLGHVASIDELKEVIKQVEMIGVSNPLLSVMSPLHFIVSDKTGKCVVIETNNETLTIKDNPVGVMTNSPTLEWHLTNLNNYLFIKPTNYQPKKFEDYTIKPFGQGSGTYGLPGGLTSPERFVRATYMKTYAEKGKNESQALNSIFHILNTVTIPKGVNIEDDGHYDYTQYRAAFNLNSATYYFNPYYTQEVFSVELTEDLCSKDDATVFSVSQDFSITKLN</sequence>
<evidence type="ECO:0000256" key="2">
    <source>
        <dbReference type="ARBA" id="ARBA00022801"/>
    </source>
</evidence>
<proteinExistence type="inferred from homology"/>
<dbReference type="AlphaFoldDB" id="A0A1J0A5R1"/>
<dbReference type="STRING" id="519472.BHY08_05135"/>
<dbReference type="CDD" id="cd00542">
    <property type="entry name" value="Ntn_PVA"/>
    <property type="match status" value="1"/>
</dbReference>
<dbReference type="InterPro" id="IPR029132">
    <property type="entry name" value="CBAH/NAAA_C"/>
</dbReference>
<dbReference type="InterPro" id="IPR029055">
    <property type="entry name" value="Ntn_hydrolases_N"/>
</dbReference>
<evidence type="ECO:0000313" key="5">
    <source>
        <dbReference type="Proteomes" id="UP000191200"/>
    </source>
</evidence>
<evidence type="ECO:0000259" key="3">
    <source>
        <dbReference type="Pfam" id="PF02275"/>
    </source>
</evidence>
<feature type="domain" description="Choloylglycine hydrolase/NAAA C-terminal" evidence="3">
    <location>
        <begin position="2"/>
        <end position="306"/>
    </location>
</feature>
<dbReference type="PANTHER" id="PTHR35527">
    <property type="entry name" value="CHOLOYLGLYCINE HYDROLASE"/>
    <property type="match status" value="1"/>
</dbReference>
<dbReference type="Proteomes" id="UP000191200">
    <property type="component" value="Chromosome"/>
</dbReference>
<dbReference type="EMBL" id="CP017267">
    <property type="protein sequence ID" value="APB31264.1"/>
    <property type="molecule type" value="Genomic_DNA"/>
</dbReference>
<evidence type="ECO:0000313" key="4">
    <source>
        <dbReference type="EMBL" id="APB31264.1"/>
    </source>
</evidence>
<protein>
    <submittedName>
        <fullName evidence="4">Penicillin acylase</fullName>
    </submittedName>
</protein>
<dbReference type="RefSeq" id="WP_071456854.1">
    <property type="nucleotide sequence ID" value="NZ_CP017267.1"/>
</dbReference>
<dbReference type="SUPFAM" id="SSF56235">
    <property type="entry name" value="N-terminal nucleophile aminohydrolases (Ntn hydrolases)"/>
    <property type="match status" value="1"/>
</dbReference>
<evidence type="ECO:0000256" key="1">
    <source>
        <dbReference type="ARBA" id="ARBA00006625"/>
    </source>
</evidence>
<comment type="similarity">
    <text evidence="1">Belongs to the peptidase C59 family.</text>
</comment>
<organism evidence="4 5">
    <name type="scientific">Vagococcus teuberi</name>
    <dbReference type="NCBI Taxonomy" id="519472"/>
    <lineage>
        <taxon>Bacteria</taxon>
        <taxon>Bacillati</taxon>
        <taxon>Bacillota</taxon>
        <taxon>Bacilli</taxon>
        <taxon>Lactobacillales</taxon>
        <taxon>Enterococcaceae</taxon>
        <taxon>Vagococcus</taxon>
    </lineage>
</organism>
<dbReference type="GO" id="GO:0016787">
    <property type="term" value="F:hydrolase activity"/>
    <property type="evidence" value="ECO:0007669"/>
    <property type="project" value="UniProtKB-KW"/>
</dbReference>
<gene>
    <name evidence="4" type="ORF">BHY08_05135</name>
</gene>